<name>A0A645A1Z9_9ZZZZ</name>
<dbReference type="AlphaFoldDB" id="A0A645A1Z9"/>
<evidence type="ECO:0000313" key="3">
    <source>
        <dbReference type="EMBL" id="MPM47062.1"/>
    </source>
</evidence>
<evidence type="ECO:0000256" key="2">
    <source>
        <dbReference type="SAM" id="Phobius"/>
    </source>
</evidence>
<keyword evidence="2" id="KW-0472">Membrane</keyword>
<reference evidence="3" key="1">
    <citation type="submission" date="2019-08" db="EMBL/GenBank/DDBJ databases">
        <authorList>
            <person name="Kucharzyk K."/>
            <person name="Murdoch R.W."/>
            <person name="Higgins S."/>
            <person name="Loffler F."/>
        </authorList>
    </citation>
    <scope>NUCLEOTIDE SEQUENCE</scope>
</reference>
<feature type="transmembrane region" description="Helical" evidence="2">
    <location>
        <begin position="27"/>
        <end position="55"/>
    </location>
</feature>
<feature type="compositionally biased region" description="Polar residues" evidence="1">
    <location>
        <begin position="79"/>
        <end position="90"/>
    </location>
</feature>
<gene>
    <name evidence="3" type="ORF">SDC9_93770</name>
</gene>
<keyword evidence="2" id="KW-1133">Transmembrane helix</keyword>
<sequence length="96" mass="10233">MKNAPLGDTRSQPAVMATKPPSAPFKVILTLGVLYFIQVITITQVAAAAAAKLVVTNIEDIAKRLSSPVAETVEHPLKPNQQNHNINTPNAPIGRL</sequence>
<proteinExistence type="predicted"/>
<organism evidence="3">
    <name type="scientific">bioreactor metagenome</name>
    <dbReference type="NCBI Taxonomy" id="1076179"/>
    <lineage>
        <taxon>unclassified sequences</taxon>
        <taxon>metagenomes</taxon>
        <taxon>ecological metagenomes</taxon>
    </lineage>
</organism>
<accession>A0A645A1Z9</accession>
<feature type="region of interest" description="Disordered" evidence="1">
    <location>
        <begin position="73"/>
        <end position="96"/>
    </location>
</feature>
<evidence type="ECO:0000256" key="1">
    <source>
        <dbReference type="SAM" id="MobiDB-lite"/>
    </source>
</evidence>
<dbReference type="EMBL" id="VSSQ01011525">
    <property type="protein sequence ID" value="MPM47062.1"/>
    <property type="molecule type" value="Genomic_DNA"/>
</dbReference>
<comment type="caution">
    <text evidence="3">The sequence shown here is derived from an EMBL/GenBank/DDBJ whole genome shotgun (WGS) entry which is preliminary data.</text>
</comment>
<keyword evidence="2" id="KW-0812">Transmembrane</keyword>
<protein>
    <submittedName>
        <fullName evidence="3">Uncharacterized protein</fullName>
    </submittedName>
</protein>